<dbReference type="RefSeq" id="WP_124972854.1">
    <property type="nucleotide sequence ID" value="NZ_RQVS01000010.1"/>
</dbReference>
<proteinExistence type="predicted"/>
<gene>
    <name evidence="1" type="ORF">EG850_09475</name>
</gene>
<dbReference type="AlphaFoldDB" id="A0A3P3W054"/>
<organism evidence="1 2">
    <name type="scientific">Gulosibacter macacae</name>
    <dbReference type="NCBI Taxonomy" id="2488791"/>
    <lineage>
        <taxon>Bacteria</taxon>
        <taxon>Bacillati</taxon>
        <taxon>Actinomycetota</taxon>
        <taxon>Actinomycetes</taxon>
        <taxon>Micrococcales</taxon>
        <taxon>Microbacteriaceae</taxon>
        <taxon>Gulosibacter</taxon>
    </lineage>
</organism>
<keyword evidence="2" id="KW-1185">Reference proteome</keyword>
<dbReference type="Proteomes" id="UP000274391">
    <property type="component" value="Unassembled WGS sequence"/>
</dbReference>
<protein>
    <submittedName>
        <fullName evidence="1">Uncharacterized protein</fullName>
    </submittedName>
</protein>
<sequence length="104" mass="11414">MSTPPHHRELDELRRELIESLVALERADAPLDTLDKARQIREIAEQLELLAVSNARAEKVSWAKIGTSFKLTKQGAQQRFAASIAALASSEDAENSSTEADPDS</sequence>
<name>A0A3P3W054_9MICO</name>
<dbReference type="EMBL" id="RQVS01000010">
    <property type="protein sequence ID" value="RRJ86313.1"/>
    <property type="molecule type" value="Genomic_DNA"/>
</dbReference>
<evidence type="ECO:0000313" key="2">
    <source>
        <dbReference type="Proteomes" id="UP000274391"/>
    </source>
</evidence>
<evidence type="ECO:0000313" key="1">
    <source>
        <dbReference type="EMBL" id="RRJ86313.1"/>
    </source>
</evidence>
<accession>A0A3P3W054</accession>
<dbReference type="OrthoDB" id="3579809at2"/>
<reference evidence="1 2" key="1">
    <citation type="submission" date="2018-11" db="EMBL/GenBank/DDBJ databases">
        <title>YIM 102482-1 draft genome.</title>
        <authorList>
            <person name="Li G."/>
            <person name="Jiang Y."/>
        </authorList>
    </citation>
    <scope>NUCLEOTIDE SEQUENCE [LARGE SCALE GENOMIC DNA]</scope>
    <source>
        <strain evidence="1 2">YIM 102482-1</strain>
    </source>
</reference>
<comment type="caution">
    <text evidence="1">The sequence shown here is derived from an EMBL/GenBank/DDBJ whole genome shotgun (WGS) entry which is preliminary data.</text>
</comment>